<evidence type="ECO:0000313" key="2">
    <source>
        <dbReference type="EMBL" id="CAK9144330.1"/>
    </source>
</evidence>
<keyword evidence="3" id="KW-1185">Reference proteome</keyword>
<comment type="caution">
    <text evidence="2">The sequence shown here is derived from an EMBL/GenBank/DDBJ whole genome shotgun (WGS) entry which is preliminary data.</text>
</comment>
<evidence type="ECO:0000313" key="3">
    <source>
        <dbReference type="Proteomes" id="UP001642360"/>
    </source>
</evidence>
<feature type="region of interest" description="Disordered" evidence="1">
    <location>
        <begin position="1"/>
        <end position="42"/>
    </location>
</feature>
<name>A0ABC8RLA0_9AQUA</name>
<reference evidence="2 3" key="1">
    <citation type="submission" date="2024-02" db="EMBL/GenBank/DDBJ databases">
        <authorList>
            <person name="Vignale AGUSTIN F."/>
            <person name="Sosa J E."/>
            <person name="Modenutti C."/>
        </authorList>
    </citation>
    <scope>NUCLEOTIDE SEQUENCE [LARGE SCALE GENOMIC DNA]</scope>
</reference>
<protein>
    <submittedName>
        <fullName evidence="2">Uncharacterized protein</fullName>
    </submittedName>
</protein>
<evidence type="ECO:0000256" key="1">
    <source>
        <dbReference type="SAM" id="MobiDB-lite"/>
    </source>
</evidence>
<proteinExistence type="predicted"/>
<dbReference type="AlphaFoldDB" id="A0ABC8RLA0"/>
<dbReference type="Proteomes" id="UP001642360">
    <property type="component" value="Unassembled WGS sequence"/>
</dbReference>
<gene>
    <name evidence="2" type="ORF">ILEXP_LOCUS12083</name>
</gene>
<accession>A0ABC8RLA0</accession>
<organism evidence="2 3">
    <name type="scientific">Ilex paraguariensis</name>
    <name type="common">yerba mate</name>
    <dbReference type="NCBI Taxonomy" id="185542"/>
    <lineage>
        <taxon>Eukaryota</taxon>
        <taxon>Viridiplantae</taxon>
        <taxon>Streptophyta</taxon>
        <taxon>Embryophyta</taxon>
        <taxon>Tracheophyta</taxon>
        <taxon>Spermatophyta</taxon>
        <taxon>Magnoliopsida</taxon>
        <taxon>eudicotyledons</taxon>
        <taxon>Gunneridae</taxon>
        <taxon>Pentapetalae</taxon>
        <taxon>asterids</taxon>
        <taxon>campanulids</taxon>
        <taxon>Aquifoliales</taxon>
        <taxon>Aquifoliaceae</taxon>
        <taxon>Ilex</taxon>
    </lineage>
</organism>
<sequence length="60" mass="6650">MINSANVDHHRSVLGLLPSKKEGQERTQPVKGRGHLSDQTLTTQAQQITQILQENMELSG</sequence>
<dbReference type="EMBL" id="CAUOFW020001391">
    <property type="protein sequence ID" value="CAK9144330.1"/>
    <property type="molecule type" value="Genomic_DNA"/>
</dbReference>